<dbReference type="AlphaFoldDB" id="A0A2C9KPJ5"/>
<gene>
    <name evidence="1" type="primary">106059785</name>
</gene>
<evidence type="ECO:0000313" key="1">
    <source>
        <dbReference type="EnsemblMetazoa" id="BGLB022061-PA"/>
    </source>
</evidence>
<dbReference type="VEuPathDB" id="VectorBase:BGLAX_035835"/>
<name>A0A2C9KPJ5_BIOGL</name>
<organism evidence="1 2">
    <name type="scientific">Biomphalaria glabrata</name>
    <name type="common">Bloodfluke planorb</name>
    <name type="synonym">Freshwater snail</name>
    <dbReference type="NCBI Taxonomy" id="6526"/>
    <lineage>
        <taxon>Eukaryota</taxon>
        <taxon>Metazoa</taxon>
        <taxon>Spiralia</taxon>
        <taxon>Lophotrochozoa</taxon>
        <taxon>Mollusca</taxon>
        <taxon>Gastropoda</taxon>
        <taxon>Heterobranchia</taxon>
        <taxon>Euthyneura</taxon>
        <taxon>Panpulmonata</taxon>
        <taxon>Hygrophila</taxon>
        <taxon>Lymnaeoidea</taxon>
        <taxon>Planorbidae</taxon>
        <taxon>Biomphalaria</taxon>
    </lineage>
</organism>
<evidence type="ECO:0000313" key="2">
    <source>
        <dbReference type="Proteomes" id="UP000076420"/>
    </source>
</evidence>
<dbReference type="VEuPathDB" id="VectorBase:BGLB022061"/>
<dbReference type="EnsemblMetazoa" id="BGLB022061-RA">
    <property type="protein sequence ID" value="BGLB022061-PA"/>
    <property type="gene ID" value="BGLB022061"/>
</dbReference>
<reference evidence="1" key="1">
    <citation type="submission" date="2020-05" db="UniProtKB">
        <authorList>
            <consortium name="EnsemblMetazoa"/>
        </authorList>
    </citation>
    <scope>IDENTIFICATION</scope>
    <source>
        <strain evidence="1">BB02</strain>
    </source>
</reference>
<proteinExistence type="predicted"/>
<dbReference type="KEGG" id="bgt:106059785"/>
<sequence>MPSGTKNNFAKNFNLIREWKVEEGPFLAPQSQVCTINITGEGCIQNKISLCGFCDHQTTNGYFIIMSFNVSSYFVSQFLQCAWRDQRVDLFLPEFFTTSFYWQISFHYTFTSQLILSDLKTAKHLVFVDNYYYQVGDSSKALGYFGTRSEQFTKLVLNVFNQSAAFIDEVIILITKWPKPYCEYVCDSVATVLPNITVQDAGGGNLLVSVKNQRGHQVVDVEVCFPKKPKN</sequence>
<dbReference type="Proteomes" id="UP000076420">
    <property type="component" value="Unassembled WGS sequence"/>
</dbReference>
<protein>
    <submittedName>
        <fullName evidence="1">Uncharacterized protein</fullName>
    </submittedName>
</protein>
<accession>A0A2C9KPJ5</accession>